<proteinExistence type="predicted"/>
<dbReference type="EMBL" id="CAJJDO010000161">
    <property type="protein sequence ID" value="CAD8210925.1"/>
    <property type="molecule type" value="Genomic_DNA"/>
</dbReference>
<dbReference type="AlphaFoldDB" id="A0A8S1YA30"/>
<dbReference type="OrthoDB" id="309800at2759"/>
<evidence type="ECO:0000313" key="2">
    <source>
        <dbReference type="Proteomes" id="UP000689195"/>
    </source>
</evidence>
<protein>
    <submittedName>
        <fullName evidence="1">Uncharacterized protein</fullName>
    </submittedName>
</protein>
<comment type="caution">
    <text evidence="1">The sequence shown here is derived from an EMBL/GenBank/DDBJ whole genome shotgun (WGS) entry which is preliminary data.</text>
</comment>
<reference evidence="1" key="1">
    <citation type="submission" date="2021-01" db="EMBL/GenBank/DDBJ databases">
        <authorList>
            <consortium name="Genoscope - CEA"/>
            <person name="William W."/>
        </authorList>
    </citation>
    <scope>NUCLEOTIDE SEQUENCE</scope>
</reference>
<dbReference type="Proteomes" id="UP000689195">
    <property type="component" value="Unassembled WGS sequence"/>
</dbReference>
<organism evidence="1 2">
    <name type="scientific">Paramecium pentaurelia</name>
    <dbReference type="NCBI Taxonomy" id="43138"/>
    <lineage>
        <taxon>Eukaryota</taxon>
        <taxon>Sar</taxon>
        <taxon>Alveolata</taxon>
        <taxon>Ciliophora</taxon>
        <taxon>Intramacronucleata</taxon>
        <taxon>Oligohymenophorea</taxon>
        <taxon>Peniculida</taxon>
        <taxon>Parameciidae</taxon>
        <taxon>Paramecium</taxon>
    </lineage>
</organism>
<accession>A0A8S1YA30</accession>
<name>A0A8S1YA30_9CILI</name>
<sequence length="641" mass="76881">MYEIQDLDQKQGNTYQNDQQFKNLQQQINYNIQPKFQQNSELIQYEQPLILQLVLNKIESLGKTISQVLAIEMFKQFTTKTRGWSSYLLQNEISEQRRNFLNLQEDCLKNGLQEEWQVAREEFKKFLKILEDLLQNQEHKQLLQNILQPPPALSFIMIQPDMKFFNALENYHYQSKINFHNSLQLDNTGQDLLEKIQTYKNELSKFLYFKFIEQGIRHLDQLLNFVLIHKIQNNQFTLQLLNDYIRQLRTENDKQQLLNEIQLIIIVFPELAQYFQEIYNIINDELLYFDGRIELKELQFEIVMLIYDYIITPTRVLNRKLSNKTICVMQQLNWIYQTGSIQTKQKQLKDLKKYIKQNHSQQLQLDLDYLSDLFISTKLKLLMKMIQQINVLQDSDIKFEYFNFHAFSFQDQDIIQQCLKQEDGHFLNIYHEPSIDEQQINIQQVFFQFNHVIEFAAHCEMDLNKNAQNNSLEELKNKIKDSIQSLANQITSTKTITKLQALLNQIFWFQKLNGNTFPVLYQYNQEINDIQLKKQDIIGYEEVVPNLYLLLLNFDQEKDKDILFQKKVKEITELISEDYAVDFSDLIKEIEQFDQKNKTAFIKNAKQYYYKDFKVHLLNLVQYGTKQFQEAINYLIQQVDP</sequence>
<evidence type="ECO:0000313" key="1">
    <source>
        <dbReference type="EMBL" id="CAD8210925.1"/>
    </source>
</evidence>
<keyword evidence="2" id="KW-1185">Reference proteome</keyword>
<gene>
    <name evidence="1" type="ORF">PPENT_87.1.T1610066</name>
</gene>